<feature type="transmembrane region" description="Helical" evidence="7">
    <location>
        <begin position="264"/>
        <end position="285"/>
    </location>
</feature>
<dbReference type="RefSeq" id="WP_021860708.1">
    <property type="nucleotide sequence ID" value="NZ_JACOOY010000005.1"/>
</dbReference>
<evidence type="ECO:0000313" key="9">
    <source>
        <dbReference type="EMBL" id="MBC5664633.1"/>
    </source>
</evidence>
<keyword evidence="4 7" id="KW-1133">Transmembrane helix</keyword>
<evidence type="ECO:0000256" key="5">
    <source>
        <dbReference type="ARBA" id="ARBA00023136"/>
    </source>
</evidence>
<comment type="similarity">
    <text evidence="6">Belongs to the ThrE exporter (TC 2.A.79) family.</text>
</comment>
<comment type="caution">
    <text evidence="9">The sequence shown here is derived from an EMBL/GenBank/DDBJ whole genome shotgun (WGS) entry which is preliminary data.</text>
</comment>
<organism evidence="9 10">
    <name type="scientific">Dorea hominis</name>
    <dbReference type="NCBI Taxonomy" id="2763040"/>
    <lineage>
        <taxon>Bacteria</taxon>
        <taxon>Bacillati</taxon>
        <taxon>Bacillota</taxon>
        <taxon>Clostridia</taxon>
        <taxon>Lachnospirales</taxon>
        <taxon>Lachnospiraceae</taxon>
        <taxon>Dorea</taxon>
    </lineage>
</organism>
<feature type="transmembrane region" description="Helical" evidence="7">
    <location>
        <begin position="383"/>
        <end position="404"/>
    </location>
</feature>
<dbReference type="Proteomes" id="UP000647235">
    <property type="component" value="Unassembled WGS sequence"/>
</dbReference>
<dbReference type="PROSITE" id="PS51186">
    <property type="entry name" value="GNAT"/>
    <property type="match status" value="1"/>
</dbReference>
<name>A0ABR7ETF0_9FIRM</name>
<reference evidence="9 10" key="1">
    <citation type="submission" date="2020-08" db="EMBL/GenBank/DDBJ databases">
        <title>Genome public.</title>
        <authorList>
            <person name="Liu C."/>
            <person name="Sun Q."/>
        </authorList>
    </citation>
    <scope>NUCLEOTIDE SEQUENCE [LARGE SCALE GENOMIC DNA]</scope>
    <source>
        <strain evidence="9 10">NSJ-36</strain>
    </source>
</reference>
<evidence type="ECO:0000256" key="7">
    <source>
        <dbReference type="SAM" id="Phobius"/>
    </source>
</evidence>
<evidence type="ECO:0000256" key="6">
    <source>
        <dbReference type="ARBA" id="ARBA00034125"/>
    </source>
</evidence>
<dbReference type="InterPro" id="IPR010619">
    <property type="entry name" value="ThrE-like_N"/>
</dbReference>
<evidence type="ECO:0000256" key="3">
    <source>
        <dbReference type="ARBA" id="ARBA00022692"/>
    </source>
</evidence>
<dbReference type="EMBL" id="JACOOY010000005">
    <property type="protein sequence ID" value="MBC5664633.1"/>
    <property type="molecule type" value="Genomic_DNA"/>
</dbReference>
<keyword evidence="3 7" id="KW-0812">Transmembrane</keyword>
<evidence type="ECO:0000313" key="10">
    <source>
        <dbReference type="Proteomes" id="UP000647235"/>
    </source>
</evidence>
<dbReference type="PANTHER" id="PTHR34390:SF2">
    <property type="entry name" value="SUCCINATE TRANSPORTER SUBUNIT YJJP-RELATED"/>
    <property type="match status" value="1"/>
</dbReference>
<evidence type="ECO:0000259" key="8">
    <source>
        <dbReference type="PROSITE" id="PS51186"/>
    </source>
</evidence>
<evidence type="ECO:0000256" key="1">
    <source>
        <dbReference type="ARBA" id="ARBA00004651"/>
    </source>
</evidence>
<evidence type="ECO:0000256" key="4">
    <source>
        <dbReference type="ARBA" id="ARBA00022989"/>
    </source>
</evidence>
<comment type="subcellular location">
    <subcellularLocation>
        <location evidence="1">Cell membrane</location>
        <topology evidence="1">Multi-pass membrane protein</topology>
    </subcellularLocation>
</comment>
<keyword evidence="2" id="KW-1003">Cell membrane</keyword>
<dbReference type="SUPFAM" id="SSF55729">
    <property type="entry name" value="Acyl-CoA N-acyltransferases (Nat)"/>
    <property type="match status" value="1"/>
</dbReference>
<keyword evidence="5 7" id="KW-0472">Membrane</keyword>
<dbReference type="InterPro" id="IPR050539">
    <property type="entry name" value="ThrE_Dicarb/AminoAcid_Exp"/>
</dbReference>
<dbReference type="Pfam" id="PF00583">
    <property type="entry name" value="Acetyltransf_1"/>
    <property type="match status" value="1"/>
</dbReference>
<feature type="transmembrane region" description="Helical" evidence="7">
    <location>
        <begin position="316"/>
        <end position="333"/>
    </location>
</feature>
<dbReference type="PANTHER" id="PTHR34390">
    <property type="entry name" value="UPF0442 PROTEIN YJJB-RELATED"/>
    <property type="match status" value="1"/>
</dbReference>
<dbReference type="InterPro" id="IPR016181">
    <property type="entry name" value="Acyl_CoA_acyltransferase"/>
</dbReference>
<dbReference type="Pfam" id="PF06738">
    <property type="entry name" value="ThrE"/>
    <property type="match status" value="1"/>
</dbReference>
<feature type="domain" description="N-acetyltransferase" evidence="8">
    <location>
        <begin position="1"/>
        <end position="149"/>
    </location>
</feature>
<dbReference type="InterPro" id="IPR000182">
    <property type="entry name" value="GNAT_dom"/>
</dbReference>
<gene>
    <name evidence="9" type="ORF">H8S07_04980</name>
</gene>
<proteinExistence type="inferred from homology"/>
<accession>A0ABR7ETF0</accession>
<sequence length="409" mass="45537">MRIQQVKDNKIQYLDLLQFADPNEEALEKKLDTMDLFLLKEDGVIKTICAVRFRKNRKCEILSIVTMEEARGCGYGKYMVHYICEHYSDRCDELYVGIGNCRKLLGFFEKCGFSNSHILAGYFLKKYKEPVYDDGIPLTDMVYFKKRLEAEIDIKKVVDVALEAGRILLKNGGEIFRVEETMTRICNRFHIDQVDIFTLSHAIFVTAKSGEEEVYTKVKNVPLSGTHLGIVAEVNSLSRAISAGRMSLEEAQKRLKEIDKIEPIHPGVQIIGAGFASGCLGYLLGATARESVVAFFIGCILYCWVLLARRYHMSKIISNIAGGVIITGLALAAREVPWLAPVQLNGMIIGALMPLVPGMAFVNSIREIADSDFLSGTVRMIDTLLVFVYIAIGVGLTLSIYHTLGGIVG</sequence>
<feature type="transmembrane region" description="Helical" evidence="7">
    <location>
        <begin position="339"/>
        <end position="362"/>
    </location>
</feature>
<dbReference type="Gene3D" id="3.40.630.30">
    <property type="match status" value="1"/>
</dbReference>
<evidence type="ECO:0000256" key="2">
    <source>
        <dbReference type="ARBA" id="ARBA00022475"/>
    </source>
</evidence>
<feature type="transmembrane region" description="Helical" evidence="7">
    <location>
        <begin position="291"/>
        <end position="309"/>
    </location>
</feature>
<protein>
    <submittedName>
        <fullName evidence="9">GNAT family N-acetyltransferase</fullName>
    </submittedName>
</protein>
<keyword evidence="10" id="KW-1185">Reference proteome</keyword>